<evidence type="ECO:0000313" key="1">
    <source>
        <dbReference type="EMBL" id="GAV05431.1"/>
    </source>
</evidence>
<dbReference type="Proteomes" id="UP000186922">
    <property type="component" value="Unassembled WGS sequence"/>
</dbReference>
<reference evidence="1 2" key="1">
    <citation type="journal article" date="2016" name="Nat. Commun.">
        <title>Extremotolerant tardigrade genome and improved radiotolerance of human cultured cells by tardigrade-unique protein.</title>
        <authorList>
            <person name="Hashimoto T."/>
            <person name="Horikawa D.D."/>
            <person name="Saito Y."/>
            <person name="Kuwahara H."/>
            <person name="Kozuka-Hata H."/>
            <person name="Shin-I T."/>
            <person name="Minakuchi Y."/>
            <person name="Ohishi K."/>
            <person name="Motoyama A."/>
            <person name="Aizu T."/>
            <person name="Enomoto A."/>
            <person name="Kondo K."/>
            <person name="Tanaka S."/>
            <person name="Hara Y."/>
            <person name="Koshikawa S."/>
            <person name="Sagara H."/>
            <person name="Miura T."/>
            <person name="Yokobori S."/>
            <person name="Miyagawa K."/>
            <person name="Suzuki Y."/>
            <person name="Kubo T."/>
            <person name="Oyama M."/>
            <person name="Kohara Y."/>
            <person name="Fujiyama A."/>
            <person name="Arakawa K."/>
            <person name="Katayama T."/>
            <person name="Toyoda A."/>
            <person name="Kunieda T."/>
        </authorList>
    </citation>
    <scope>NUCLEOTIDE SEQUENCE [LARGE SCALE GENOMIC DNA]</scope>
    <source>
        <strain evidence="1 2">YOKOZUNA-1</strain>
    </source>
</reference>
<comment type="caution">
    <text evidence="1">The sequence shown here is derived from an EMBL/GenBank/DDBJ whole genome shotgun (WGS) entry which is preliminary data.</text>
</comment>
<dbReference type="AlphaFoldDB" id="A0A1D1VWJ7"/>
<dbReference type="EMBL" id="BDGG01000012">
    <property type="protein sequence ID" value="GAV05431.1"/>
    <property type="molecule type" value="Genomic_DNA"/>
</dbReference>
<sequence>MLLVSCLLFVSRPEVAHKDLSDTFRSTVEASYYHASILFFCLLYSCGPGDLRLDIAGSVQLLAQLGKTIRKWFGSSWRRQLRSSASCARDRSLSRLQAGTGYHARMPEQTFISLAAVSPLSRLRD</sequence>
<proteinExistence type="predicted"/>
<name>A0A1D1VWJ7_RAMVA</name>
<organism evidence="1 2">
    <name type="scientific">Ramazzottius varieornatus</name>
    <name type="common">Water bear</name>
    <name type="synonym">Tardigrade</name>
    <dbReference type="NCBI Taxonomy" id="947166"/>
    <lineage>
        <taxon>Eukaryota</taxon>
        <taxon>Metazoa</taxon>
        <taxon>Ecdysozoa</taxon>
        <taxon>Tardigrada</taxon>
        <taxon>Eutardigrada</taxon>
        <taxon>Parachela</taxon>
        <taxon>Hypsibioidea</taxon>
        <taxon>Ramazzottiidae</taxon>
        <taxon>Ramazzottius</taxon>
    </lineage>
</organism>
<gene>
    <name evidence="1" type="primary">RvY_15567-1</name>
    <name evidence="1" type="synonym">RvY_15567.1</name>
    <name evidence="1" type="ORF">RvY_15567</name>
</gene>
<evidence type="ECO:0000313" key="2">
    <source>
        <dbReference type="Proteomes" id="UP000186922"/>
    </source>
</evidence>
<accession>A0A1D1VWJ7</accession>
<protein>
    <submittedName>
        <fullName evidence="1">Uncharacterized protein</fullName>
    </submittedName>
</protein>
<keyword evidence="2" id="KW-1185">Reference proteome</keyword>